<evidence type="ECO:0000313" key="2">
    <source>
        <dbReference type="Proteomes" id="UP000757540"/>
    </source>
</evidence>
<dbReference type="EMBL" id="JABEZU010000002">
    <property type="protein sequence ID" value="NOV97566.1"/>
    <property type="molecule type" value="Genomic_DNA"/>
</dbReference>
<dbReference type="Proteomes" id="UP000757540">
    <property type="component" value="Unassembled WGS sequence"/>
</dbReference>
<protein>
    <submittedName>
        <fullName evidence="1">Uncharacterized protein</fullName>
    </submittedName>
</protein>
<proteinExistence type="predicted"/>
<dbReference type="RefSeq" id="WP_171783758.1">
    <property type="nucleotide sequence ID" value="NZ_BAAAML010000009.1"/>
</dbReference>
<keyword evidence="2" id="KW-1185">Reference proteome</keyword>
<reference evidence="1 2" key="1">
    <citation type="submission" date="2020-05" db="EMBL/GenBank/DDBJ databases">
        <title>Genomic Encyclopedia of Type Strains, Phase III (KMG-III): the genomes of soil and plant-associated and newly described type strains.</title>
        <authorList>
            <person name="Whitman W."/>
        </authorList>
    </citation>
    <scope>NUCLEOTIDE SEQUENCE [LARGE SCALE GENOMIC DNA]</scope>
    <source>
        <strain evidence="1 2">KCTC 19046</strain>
    </source>
</reference>
<organism evidence="1 2">
    <name type="scientific">Isoptericola halotolerans</name>
    <dbReference type="NCBI Taxonomy" id="300560"/>
    <lineage>
        <taxon>Bacteria</taxon>
        <taxon>Bacillati</taxon>
        <taxon>Actinomycetota</taxon>
        <taxon>Actinomycetes</taxon>
        <taxon>Micrococcales</taxon>
        <taxon>Promicromonosporaceae</taxon>
        <taxon>Isoptericola</taxon>
    </lineage>
</organism>
<evidence type="ECO:0000313" key="1">
    <source>
        <dbReference type="EMBL" id="NOV97566.1"/>
    </source>
</evidence>
<gene>
    <name evidence="1" type="ORF">HDG69_002141</name>
</gene>
<name>A0ABX2A4F2_9MICO</name>
<sequence length="292" mass="31253">MPEARSPVAVHLSTHRPTVRAVRTWCGVHRASLTERQVAARTSWSDLRDAVPGLDWRSDKSRARLRAHLVADGPVLFSGSAPLGPAYLPRGGTLYPHAGAGVDGLAAALRDVPWTVDVTLTAHADAVATAWVASVRHGHDVGLDAFWAGVQEPSWVPLVEALVAAVGPDRVRVHDATGVRTATDPAAASAVVARSVLTSALGHLTDDVGALPLDDVEHVDAQHWSARQLEVARTALPHLRSHDERRELRAFVDHHVDDGGAPAQPLSPVQEAELAARDHADLARLRDIVEVR</sequence>
<accession>A0ABX2A4F2</accession>
<comment type="caution">
    <text evidence="1">The sequence shown here is derived from an EMBL/GenBank/DDBJ whole genome shotgun (WGS) entry which is preliminary data.</text>
</comment>